<keyword evidence="2" id="KW-1185">Reference proteome</keyword>
<gene>
    <name evidence="1" type="ORF">RFI_00296</name>
</gene>
<name>X6PFC3_RETFI</name>
<dbReference type="EMBL" id="ASPP01000315">
    <property type="protein sequence ID" value="ETO36764.1"/>
    <property type="molecule type" value="Genomic_DNA"/>
</dbReference>
<comment type="caution">
    <text evidence="1">The sequence shown here is derived from an EMBL/GenBank/DDBJ whole genome shotgun (WGS) entry which is preliminary data.</text>
</comment>
<evidence type="ECO:0000313" key="1">
    <source>
        <dbReference type="EMBL" id="ETO36764.1"/>
    </source>
</evidence>
<evidence type="ECO:0000313" key="2">
    <source>
        <dbReference type="Proteomes" id="UP000023152"/>
    </source>
</evidence>
<protein>
    <submittedName>
        <fullName evidence="1">Uncharacterized protein</fullName>
    </submittedName>
</protein>
<accession>X6PFC3</accession>
<reference evidence="1 2" key="1">
    <citation type="journal article" date="2013" name="Curr. Biol.">
        <title>The Genome of the Foraminiferan Reticulomyxa filosa.</title>
        <authorList>
            <person name="Glockner G."/>
            <person name="Hulsmann N."/>
            <person name="Schleicher M."/>
            <person name="Noegel A.A."/>
            <person name="Eichinger L."/>
            <person name="Gallinger C."/>
            <person name="Pawlowski J."/>
            <person name="Sierra R."/>
            <person name="Euteneuer U."/>
            <person name="Pillet L."/>
            <person name="Moustafa A."/>
            <person name="Platzer M."/>
            <person name="Groth M."/>
            <person name="Szafranski K."/>
            <person name="Schliwa M."/>
        </authorList>
    </citation>
    <scope>NUCLEOTIDE SEQUENCE [LARGE SCALE GENOMIC DNA]</scope>
</reference>
<organism evidence="1 2">
    <name type="scientific">Reticulomyxa filosa</name>
    <dbReference type="NCBI Taxonomy" id="46433"/>
    <lineage>
        <taxon>Eukaryota</taxon>
        <taxon>Sar</taxon>
        <taxon>Rhizaria</taxon>
        <taxon>Retaria</taxon>
        <taxon>Foraminifera</taxon>
        <taxon>Monothalamids</taxon>
        <taxon>Reticulomyxidae</taxon>
        <taxon>Reticulomyxa</taxon>
    </lineage>
</organism>
<dbReference type="Proteomes" id="UP000023152">
    <property type="component" value="Unassembled WGS sequence"/>
</dbReference>
<proteinExistence type="predicted"/>
<dbReference type="AlphaFoldDB" id="X6PFC3"/>
<sequence length="216" mass="25719">MKKKHIRQLEKYLDEHITKFNYYNNDSKDKLIKANKCAEDDESDEDDDSDDNDEDILRKIEIAAIVKGYLTESFRYKHDIPEIKIFIGSDAEKLPLIIRYLIRRLFPPKLNFLLVSYLLSRKEYSFVNLSSQYLLLKKVNIILCYTLAQFAVSFAFDERLRRFSKKKLLLCCSLNSKCTSYTSQNLHSYFRFRLKKLNNIRRKNIFVVIRANLKCT</sequence>